<dbReference type="RefSeq" id="WP_004437228.1">
    <property type="nucleotide sequence ID" value="NZ_AFEU01000003.1"/>
</dbReference>
<sequence>MNTIEKTINARFADGQKEYILCDYLGYHPLIGNILKERFTELSGGIENVSYYA</sequence>
<dbReference type="AlphaFoldDB" id="I3DWJ9"/>
<keyword evidence="2" id="KW-1185">Reference proteome</keyword>
<proteinExistence type="predicted"/>
<gene>
    <name evidence="1" type="ORF">PB1_13719</name>
</gene>
<dbReference type="STRING" id="997296.PB1_13719"/>
<protein>
    <submittedName>
        <fullName evidence="1">Uncharacterized protein</fullName>
    </submittedName>
</protein>
<reference evidence="1 2" key="1">
    <citation type="journal article" date="2012" name="Appl. Environ. Microbiol.">
        <title>Genome Sequence of Thermotolerant Bacillus methanolicus: Features and Regulation Related to Methylotrophy and Production of L-Lysine and L-Glutamate from Methanol.</title>
        <authorList>
            <person name="Heggeset T.M."/>
            <person name="Krog A."/>
            <person name="Balzer S."/>
            <person name="Wentzel A."/>
            <person name="Ellingsen T.E."/>
            <person name="Brautaset T."/>
        </authorList>
    </citation>
    <scope>NUCLEOTIDE SEQUENCE [LARGE SCALE GENOMIC DNA]</scope>
    <source>
        <strain evidence="1 2">PB1</strain>
    </source>
</reference>
<accession>I3DWJ9</accession>
<dbReference type="Proteomes" id="UP000010523">
    <property type="component" value="Unassembled WGS sequence"/>
</dbReference>
<name>I3DWJ9_BACMT</name>
<evidence type="ECO:0000313" key="1">
    <source>
        <dbReference type="EMBL" id="EIJ78620.1"/>
    </source>
</evidence>
<evidence type="ECO:0000313" key="2">
    <source>
        <dbReference type="Proteomes" id="UP000010523"/>
    </source>
</evidence>
<dbReference type="PATRIC" id="fig|997296.3.peg.2897"/>
<organism evidence="1 2">
    <name type="scientific">Bacillus methanolicus PB1</name>
    <dbReference type="NCBI Taxonomy" id="997296"/>
    <lineage>
        <taxon>Bacteria</taxon>
        <taxon>Bacillati</taxon>
        <taxon>Bacillota</taxon>
        <taxon>Bacilli</taxon>
        <taxon>Bacillales</taxon>
        <taxon>Bacillaceae</taxon>
        <taxon>Bacillus</taxon>
    </lineage>
</organism>
<comment type="caution">
    <text evidence="1">The sequence shown here is derived from an EMBL/GenBank/DDBJ whole genome shotgun (WGS) entry which is preliminary data.</text>
</comment>
<dbReference type="EMBL" id="AFEU01000003">
    <property type="protein sequence ID" value="EIJ78620.1"/>
    <property type="molecule type" value="Genomic_DNA"/>
</dbReference>